<evidence type="ECO:0000313" key="1">
    <source>
        <dbReference type="EMBL" id="WWQ63385.1"/>
    </source>
</evidence>
<sequence>MVLGSSIRTGRGRAAALALVTALALGPALTACGDDSGGGDETPPPTPSSREPSPSPRKSSPSATAPADKAAAEKEIKKNWKKFFDPAVPMKEKEAVLEDGAKMRQVLKGFSGDKRGGQVEATVDTVAFTSATAADVTYALALKGATVLPDAKGTAVEQDGTWKVSVNTLCALVQLSGNASPGPGC</sequence>
<name>A0ACD5A8H2_9ACTN</name>
<dbReference type="Proteomes" id="UP001432251">
    <property type="component" value="Chromosome"/>
</dbReference>
<protein>
    <submittedName>
        <fullName evidence="1">Uncharacterized protein</fullName>
    </submittedName>
</protein>
<gene>
    <name evidence="1" type="ORF">V2W30_08530</name>
</gene>
<evidence type="ECO:0000313" key="2">
    <source>
        <dbReference type="Proteomes" id="UP001432251"/>
    </source>
</evidence>
<reference evidence="1" key="1">
    <citation type="journal article" date="2025" name="Int. J. Syst. Evol. Microbiol.">
        <title>Streptomyces citrinus sp. nov., with yellow diffusible pigment.</title>
        <authorList>
            <person name="He Y."/>
            <person name="Yang E."/>
            <person name="Xu J."/>
            <person name="Sun Y."/>
            <person name="Sun L."/>
        </authorList>
    </citation>
    <scope>NUCLEOTIDE SEQUENCE</scope>
    <source>
        <strain evidence="1">Q6</strain>
    </source>
</reference>
<keyword evidence="2" id="KW-1185">Reference proteome</keyword>
<dbReference type="EMBL" id="CP146022">
    <property type="protein sequence ID" value="WWQ63385.1"/>
    <property type="molecule type" value="Genomic_DNA"/>
</dbReference>
<proteinExistence type="predicted"/>
<accession>A0ACD5A8H2</accession>
<organism evidence="1 2">
    <name type="scientific">Streptomyces citrinus</name>
    <dbReference type="NCBI Taxonomy" id="3118173"/>
    <lineage>
        <taxon>Bacteria</taxon>
        <taxon>Bacillati</taxon>
        <taxon>Actinomycetota</taxon>
        <taxon>Actinomycetes</taxon>
        <taxon>Kitasatosporales</taxon>
        <taxon>Streptomycetaceae</taxon>
        <taxon>Streptomyces</taxon>
    </lineage>
</organism>